<dbReference type="Pfam" id="PF18962">
    <property type="entry name" value="Por_Secre_tail"/>
    <property type="match status" value="1"/>
</dbReference>
<evidence type="ECO:0000313" key="4">
    <source>
        <dbReference type="EMBL" id="MDY2586877.1"/>
    </source>
</evidence>
<dbReference type="Proteomes" id="UP001285855">
    <property type="component" value="Unassembled WGS sequence"/>
</dbReference>
<keyword evidence="5" id="KW-1185">Reference proteome</keyword>
<evidence type="ECO:0000259" key="3">
    <source>
        <dbReference type="Pfam" id="PF18962"/>
    </source>
</evidence>
<protein>
    <submittedName>
        <fullName evidence="4">T9SS type A sorting domain-containing protein</fullName>
    </submittedName>
</protein>
<comment type="caution">
    <text evidence="4">The sequence shown here is derived from an EMBL/GenBank/DDBJ whole genome shotgun (WGS) entry which is preliminary data.</text>
</comment>
<sequence length="609" mass="67520">MKTTLIACLLLCFSMASAQSDLFVSNGSYIYIDGTGFSSGTDVAPLYVTNDVNLENNSHLYLRNDAQLLQGNNVGNSGTGELSVYQEGNVNRWSYNYWCSPVGNTNADDNSNRQFIFQQQITEPTGLITNVTPTFTFNVDGNNATDPVTISHRWIYSFVSSEQYTGWDYIGDAADVLAPGLGFTMKGTSGNPIVSQAYDFRGKPNNGTISSPIADGLFTLIGNPYPSAIDSAALIHDIDNVIEIEGTILFWEHATYVESHVLADYIGGYHEFSIDPLGNIISNTPAVFQTYDGAGNIVGPVPPGPPGASKRAYRYIPIGQGFMVEGSTGIGPGAVVTLKNSHRVFEKEAPASSVFFRSNNPDSSTSGIQYQDNGLSLVPDDYKRFRVNVDFTVGEAEYTRQILLNFHDTATFEHDRGLELKRAVNLDSDAYFVQDSKNYSGLAYPFSQDLRIPIVVDIEEQQPLRFRIFDIQNFDESQGIYIHDTYNDVYVNLRDQDYELNIEPGNYTDRFEIVFTPGQALSINDLEVSDLIIRQDNDIHELSVINPNGLDVKTIEVFDMTGKRMLNQLYDSVSNRYQLSTVNLSDGVYIVNVTSKNNTVSSEKIIVKH</sequence>
<organism evidence="4 5">
    <name type="scientific">Winogradskyella aquimaris</name>
    <dbReference type="NCBI Taxonomy" id="864074"/>
    <lineage>
        <taxon>Bacteria</taxon>
        <taxon>Pseudomonadati</taxon>
        <taxon>Bacteroidota</taxon>
        <taxon>Flavobacteriia</taxon>
        <taxon>Flavobacteriales</taxon>
        <taxon>Flavobacteriaceae</taxon>
        <taxon>Winogradskyella</taxon>
    </lineage>
</organism>
<feature type="signal peptide" evidence="2">
    <location>
        <begin position="1"/>
        <end position="18"/>
    </location>
</feature>
<dbReference type="NCBIfam" id="TIGR04183">
    <property type="entry name" value="Por_Secre_tail"/>
    <property type="match status" value="1"/>
</dbReference>
<gene>
    <name evidence="4" type="ORF">SNF14_05965</name>
</gene>
<feature type="chain" id="PRO_5045214290" evidence="2">
    <location>
        <begin position="19"/>
        <end position="609"/>
    </location>
</feature>
<reference evidence="4 5" key="1">
    <citation type="submission" date="2023-11" db="EMBL/GenBank/DDBJ databases">
        <title>Winogradskyella pelagius sp. nov., isolated from coastal sediment.</title>
        <authorList>
            <person name="Li F."/>
        </authorList>
    </citation>
    <scope>NUCLEOTIDE SEQUENCE [LARGE SCALE GENOMIC DNA]</scope>
    <source>
        <strain evidence="4 5">KCTC 23502</strain>
    </source>
</reference>
<evidence type="ECO:0000256" key="1">
    <source>
        <dbReference type="ARBA" id="ARBA00022729"/>
    </source>
</evidence>
<evidence type="ECO:0000313" key="5">
    <source>
        <dbReference type="Proteomes" id="UP001285855"/>
    </source>
</evidence>
<proteinExistence type="predicted"/>
<accession>A0ABU5EQC1</accession>
<feature type="domain" description="Secretion system C-terminal sorting" evidence="3">
    <location>
        <begin position="552"/>
        <end position="607"/>
    </location>
</feature>
<evidence type="ECO:0000256" key="2">
    <source>
        <dbReference type="SAM" id="SignalP"/>
    </source>
</evidence>
<dbReference type="RefSeq" id="WP_320555254.1">
    <property type="nucleotide sequence ID" value="NZ_JAXDAE010000004.1"/>
</dbReference>
<keyword evidence="1 2" id="KW-0732">Signal</keyword>
<dbReference type="EMBL" id="JAXDAE010000004">
    <property type="protein sequence ID" value="MDY2586877.1"/>
    <property type="molecule type" value="Genomic_DNA"/>
</dbReference>
<name>A0ABU5EQC1_9FLAO</name>
<dbReference type="InterPro" id="IPR026444">
    <property type="entry name" value="Secre_tail"/>
</dbReference>